<dbReference type="PANTHER" id="PTHR41299:SF1">
    <property type="entry name" value="THIAMINE PYROPHOSPHOKINASE"/>
    <property type="match status" value="1"/>
</dbReference>
<dbReference type="GO" id="GO:0009229">
    <property type="term" value="P:thiamine diphosphate biosynthetic process"/>
    <property type="evidence" value="ECO:0007669"/>
    <property type="project" value="InterPro"/>
</dbReference>
<evidence type="ECO:0000313" key="12">
    <source>
        <dbReference type="Proteomes" id="UP000446657"/>
    </source>
</evidence>
<keyword evidence="3 7" id="KW-0418">Kinase</keyword>
<dbReference type="CDD" id="cd07995">
    <property type="entry name" value="TPK"/>
    <property type="match status" value="1"/>
</dbReference>
<keyword evidence="2" id="KW-0547">Nucleotide-binding</keyword>
<dbReference type="Proteomes" id="UP000049979">
    <property type="component" value="Unassembled WGS sequence"/>
</dbReference>
<dbReference type="EMBL" id="WNAL01000010">
    <property type="protein sequence ID" value="MTR81306.1"/>
    <property type="molecule type" value="Genomic_DNA"/>
</dbReference>
<dbReference type="SUPFAM" id="SSF63999">
    <property type="entry name" value="Thiamin pyrophosphokinase, catalytic domain"/>
    <property type="match status" value="1"/>
</dbReference>
<dbReference type="Proteomes" id="UP000095495">
    <property type="component" value="Unassembled WGS sequence"/>
</dbReference>
<keyword evidence="4" id="KW-0067">ATP-binding</keyword>
<protein>
    <recommendedName>
        <fullName evidence="5">Thiamine diphosphokinase</fullName>
        <ecNumber evidence="5">2.7.6.2</ecNumber>
    </recommendedName>
</protein>
<evidence type="ECO:0000313" key="8">
    <source>
        <dbReference type="EMBL" id="CUN11045.1"/>
    </source>
</evidence>
<reference evidence="10" key="1">
    <citation type="submission" date="2015-05" db="EMBL/GenBank/DDBJ databases">
        <authorList>
            <consortium name="Pathogen Informatics"/>
        </authorList>
    </citation>
    <scope>NUCLEOTIDE SEQUENCE [LARGE SCALE GENOMIC DNA]</scope>
    <source>
        <strain evidence="8 11">2789STDY5608863</strain>
        <strain evidence="10">M72</strain>
    </source>
</reference>
<dbReference type="OrthoDB" id="9804377at2"/>
<dbReference type="GO" id="GO:0006772">
    <property type="term" value="P:thiamine metabolic process"/>
    <property type="evidence" value="ECO:0007669"/>
    <property type="project" value="UniProtKB-UniRule"/>
</dbReference>
<keyword evidence="10" id="KW-1185">Reference proteome</keyword>
<dbReference type="AlphaFoldDB" id="A0A0M6WWZ5"/>
<proteinExistence type="predicted"/>
<evidence type="ECO:0000256" key="1">
    <source>
        <dbReference type="ARBA" id="ARBA00022679"/>
    </source>
</evidence>
<dbReference type="PANTHER" id="PTHR41299">
    <property type="entry name" value="THIAMINE PYROPHOSPHOKINASE"/>
    <property type="match status" value="1"/>
</dbReference>
<evidence type="ECO:0000313" key="9">
    <source>
        <dbReference type="EMBL" id="MTR81306.1"/>
    </source>
</evidence>
<evidence type="ECO:0000256" key="3">
    <source>
        <dbReference type="ARBA" id="ARBA00022777"/>
    </source>
</evidence>
<name>A0A0M6WWZ5_9FIRM</name>
<organism evidence="7 10">
    <name type="scientific">Roseburia faecis</name>
    <dbReference type="NCBI Taxonomy" id="301302"/>
    <lineage>
        <taxon>Bacteria</taxon>
        <taxon>Bacillati</taxon>
        <taxon>Bacillota</taxon>
        <taxon>Clostridia</taxon>
        <taxon>Lachnospirales</taxon>
        <taxon>Lachnospiraceae</taxon>
        <taxon>Roseburia</taxon>
    </lineage>
</organism>
<dbReference type="EMBL" id="CYXV01000013">
    <property type="protein sequence ID" value="CUN11045.1"/>
    <property type="molecule type" value="Genomic_DNA"/>
</dbReference>
<dbReference type="NCBIfam" id="TIGR01378">
    <property type="entry name" value="thi_PPkinase"/>
    <property type="match status" value="1"/>
</dbReference>
<evidence type="ECO:0000256" key="2">
    <source>
        <dbReference type="ARBA" id="ARBA00022741"/>
    </source>
</evidence>
<dbReference type="STRING" id="301302.ERS852420_02761"/>
<feature type="domain" description="Thiamin pyrophosphokinase thiamin-binding" evidence="6">
    <location>
        <begin position="150"/>
        <end position="209"/>
    </location>
</feature>
<reference evidence="7" key="2">
    <citation type="submission" date="2015-05" db="EMBL/GenBank/DDBJ databases">
        <authorList>
            <person name="Wang D.B."/>
            <person name="Wang M."/>
        </authorList>
    </citation>
    <scope>NUCLEOTIDE SEQUENCE [LARGE SCALE GENOMIC DNA]</scope>
    <source>
        <strain evidence="7">M72</strain>
    </source>
</reference>
<reference evidence="9 12" key="3">
    <citation type="journal article" date="2019" name="Nat. Med.">
        <title>A library of human gut bacterial isolates paired with longitudinal multiomics data enables mechanistic microbiome research.</title>
        <authorList>
            <person name="Poyet M."/>
            <person name="Groussin M."/>
            <person name="Gibbons S.M."/>
            <person name="Avila-Pacheco J."/>
            <person name="Jiang X."/>
            <person name="Kearney S.M."/>
            <person name="Perrotta A.R."/>
            <person name="Berdy B."/>
            <person name="Zhao S."/>
            <person name="Lieberman T.D."/>
            <person name="Swanson P.K."/>
            <person name="Smith M."/>
            <person name="Roesemann S."/>
            <person name="Alexander J.E."/>
            <person name="Rich S.A."/>
            <person name="Livny J."/>
            <person name="Vlamakis H."/>
            <person name="Clish C."/>
            <person name="Bullock K."/>
            <person name="Deik A."/>
            <person name="Scott J."/>
            <person name="Pierce K.A."/>
            <person name="Xavier R.J."/>
            <person name="Alm E.J."/>
        </authorList>
    </citation>
    <scope>NUCLEOTIDE SEQUENCE [LARGE SCALE GENOMIC DNA]</scope>
    <source>
        <strain evidence="9 12">BIOML-A1</strain>
    </source>
</reference>
<dbReference type="Gene3D" id="3.40.50.10240">
    <property type="entry name" value="Thiamin pyrophosphokinase, catalytic domain"/>
    <property type="match status" value="1"/>
</dbReference>
<dbReference type="Pfam" id="PF04263">
    <property type="entry name" value="TPK_catalytic"/>
    <property type="match status" value="1"/>
</dbReference>
<evidence type="ECO:0000313" key="11">
    <source>
        <dbReference type="Proteomes" id="UP000095495"/>
    </source>
</evidence>
<dbReference type="GeneID" id="99748452"/>
<accession>A0A0M6WWZ5</accession>
<dbReference type="GO" id="GO:0004788">
    <property type="term" value="F:thiamine diphosphokinase activity"/>
    <property type="evidence" value="ECO:0007669"/>
    <property type="project" value="UniProtKB-UniRule"/>
</dbReference>
<evidence type="ECO:0000313" key="7">
    <source>
        <dbReference type="EMBL" id="CRL42190.1"/>
    </source>
</evidence>
<dbReference type="GO" id="GO:0016301">
    <property type="term" value="F:kinase activity"/>
    <property type="evidence" value="ECO:0007669"/>
    <property type="project" value="UniProtKB-KW"/>
</dbReference>
<evidence type="ECO:0000256" key="5">
    <source>
        <dbReference type="NCBIfam" id="TIGR01378"/>
    </source>
</evidence>
<dbReference type="InterPro" id="IPR053149">
    <property type="entry name" value="TPK"/>
</dbReference>
<dbReference type="InterPro" id="IPR036759">
    <property type="entry name" value="TPK_catalytic_sf"/>
</dbReference>
<dbReference type="Pfam" id="PF04265">
    <property type="entry name" value="TPK_B1_binding"/>
    <property type="match status" value="1"/>
</dbReference>
<dbReference type="SMART" id="SM00983">
    <property type="entry name" value="TPK_B1_binding"/>
    <property type="match status" value="1"/>
</dbReference>
<keyword evidence="1 8" id="KW-0808">Transferase</keyword>
<dbReference type="EMBL" id="CVRR01000060">
    <property type="protein sequence ID" value="CRL42190.1"/>
    <property type="molecule type" value="Genomic_DNA"/>
</dbReference>
<dbReference type="EC" id="2.7.6.2" evidence="5"/>
<dbReference type="RefSeq" id="WP_022045762.1">
    <property type="nucleotide sequence ID" value="NZ_CP173697.1"/>
</dbReference>
<evidence type="ECO:0000313" key="10">
    <source>
        <dbReference type="Proteomes" id="UP000049979"/>
    </source>
</evidence>
<dbReference type="InterPro" id="IPR036371">
    <property type="entry name" value="TPK_B1-bd_sf"/>
</dbReference>
<dbReference type="SUPFAM" id="SSF63862">
    <property type="entry name" value="Thiamin pyrophosphokinase, substrate-binding domain"/>
    <property type="match status" value="1"/>
</dbReference>
<dbReference type="InterPro" id="IPR006282">
    <property type="entry name" value="Thi_PPkinase"/>
</dbReference>
<dbReference type="GO" id="GO:0030975">
    <property type="term" value="F:thiamine binding"/>
    <property type="evidence" value="ECO:0007669"/>
    <property type="project" value="InterPro"/>
</dbReference>
<dbReference type="GO" id="GO:0005524">
    <property type="term" value="F:ATP binding"/>
    <property type="evidence" value="ECO:0007669"/>
    <property type="project" value="UniProtKB-KW"/>
</dbReference>
<dbReference type="InterPro" id="IPR007373">
    <property type="entry name" value="Thiamin_PyroPKinase_B1-bd"/>
</dbReference>
<gene>
    <name evidence="8" type="primary">thiN</name>
    <name evidence="8" type="ORF">ERS852420_02761</name>
    <name evidence="9" type="ORF">GMD30_06160</name>
    <name evidence="7" type="ORF">M72_14781</name>
</gene>
<dbReference type="InterPro" id="IPR007371">
    <property type="entry name" value="TPK_catalytic"/>
</dbReference>
<evidence type="ECO:0000256" key="4">
    <source>
        <dbReference type="ARBA" id="ARBA00022840"/>
    </source>
</evidence>
<dbReference type="Proteomes" id="UP000446657">
    <property type="component" value="Unassembled WGS sequence"/>
</dbReference>
<sequence length="215" mass="23796">MKYLIVSGGEVKEGFLTWIVKNGGFDVILAADAGMEALYRDHILPDIIVGDFDSVNPDTLEYFHDKEQIEVCMLNPEKDDTDTEYAIREAIRRGAMEIVVIGATGTRIDHVLGNISLLGIGLEEQIKISLVDEHNRIRMINQPLTIRKAEQYGKYVSLIPFSEKVSGVTLRGLKYPLTDYTMGGFNSLGISNEIVSDEASISLSSGQLIVIESKD</sequence>
<evidence type="ECO:0000259" key="6">
    <source>
        <dbReference type="SMART" id="SM00983"/>
    </source>
</evidence>